<keyword evidence="2" id="KW-1185">Reference proteome</keyword>
<dbReference type="SUPFAM" id="SSF51905">
    <property type="entry name" value="FAD/NAD(P)-binding domain"/>
    <property type="match status" value="1"/>
</dbReference>
<organism evidence="1 2">
    <name type="scientific">Ruegeria profundi</name>
    <dbReference type="NCBI Taxonomy" id="1685378"/>
    <lineage>
        <taxon>Bacteria</taxon>
        <taxon>Pseudomonadati</taxon>
        <taxon>Pseudomonadota</taxon>
        <taxon>Alphaproteobacteria</taxon>
        <taxon>Rhodobacterales</taxon>
        <taxon>Roseobacteraceae</taxon>
        <taxon>Ruegeria</taxon>
    </lineage>
</organism>
<dbReference type="EMBL" id="LQBP01000002">
    <property type="protein sequence ID" value="KUJ81107.1"/>
    <property type="molecule type" value="Genomic_DNA"/>
</dbReference>
<dbReference type="OrthoDB" id="9798604at2"/>
<dbReference type="RefSeq" id="WP_068333126.1">
    <property type="nucleotide sequence ID" value="NZ_LQBP01000002.1"/>
</dbReference>
<protein>
    <submittedName>
        <fullName evidence="1">Uncharacterized protein</fullName>
    </submittedName>
</protein>
<dbReference type="InterPro" id="IPR036188">
    <property type="entry name" value="FAD/NAD-bd_sf"/>
</dbReference>
<dbReference type="Proteomes" id="UP000053690">
    <property type="component" value="Unassembled WGS sequence"/>
</dbReference>
<gene>
    <name evidence="1" type="ORF">AVO44_04345</name>
</gene>
<sequence>MRVFDVALIGAGPAGYAALTALRSFSGSVAVITGATPDPLKGGPAKVVSVAFERQKPACLADRLPVSGDAPPMYAAAEVGGLANYWGKQLQVYGSDDPWGQSLFLKTWKAYKAACDAVQADLEVIGGTQQKSLDSDFEASAPRLLVGTKDAPDSQLNAMALAIEKRLQEITSVEVLSGRVQQIEAEQDYLRLDLGGGTQVLARRVFLAAGVLGTAAALARSIPEVSEIGFRDHAPYTINCFRLDRILGPTYSYANNGNFNALTVTMKNGGRCDLFASVYAVSQAPISLLTTNFGLGPHFRGRRIGRIFDFVQPIRLWTPKTQVQFRHCPKASQTEATPTLDKEPDPTLRQFQDWLTAHGVRTKLGQTAPGQGFHYHRLTLGADHSGVDDVVESAFSGRLRVIDASCLQTIGCPPHTLTAMAQAYARVRHDLDRPNHH</sequence>
<reference evidence="2" key="1">
    <citation type="submission" date="2015-12" db="EMBL/GenBank/DDBJ databases">
        <authorList>
            <person name="Zhang G."/>
            <person name="Stingl U."/>
        </authorList>
    </citation>
    <scope>NUCLEOTIDE SEQUENCE [LARGE SCALE GENOMIC DNA]</scope>
    <source>
        <strain evidence="2">ZGT108</strain>
    </source>
</reference>
<name>A0A0X3TZH4_9RHOB</name>
<proteinExistence type="predicted"/>
<dbReference type="AlphaFoldDB" id="A0A0X3TZH4"/>
<accession>A0A0X3TZH4</accession>
<comment type="caution">
    <text evidence="1">The sequence shown here is derived from an EMBL/GenBank/DDBJ whole genome shotgun (WGS) entry which is preliminary data.</text>
</comment>
<evidence type="ECO:0000313" key="1">
    <source>
        <dbReference type="EMBL" id="KUJ81107.1"/>
    </source>
</evidence>
<dbReference type="STRING" id="1685378.AVO44_04345"/>
<evidence type="ECO:0000313" key="2">
    <source>
        <dbReference type="Proteomes" id="UP000053690"/>
    </source>
</evidence>